<accession>A0A917QNL3</accession>
<gene>
    <name evidence="2" type="ORF">GCM10007964_00510</name>
</gene>
<organism evidence="2 3">
    <name type="scientific">Sphaerisporangium melleum</name>
    <dbReference type="NCBI Taxonomy" id="321316"/>
    <lineage>
        <taxon>Bacteria</taxon>
        <taxon>Bacillati</taxon>
        <taxon>Actinomycetota</taxon>
        <taxon>Actinomycetes</taxon>
        <taxon>Streptosporangiales</taxon>
        <taxon>Streptosporangiaceae</taxon>
        <taxon>Sphaerisporangium</taxon>
    </lineage>
</organism>
<dbReference type="AlphaFoldDB" id="A0A917QNL3"/>
<feature type="region of interest" description="Disordered" evidence="1">
    <location>
        <begin position="1"/>
        <end position="24"/>
    </location>
</feature>
<dbReference type="InterPro" id="IPR057972">
    <property type="entry name" value="Terminase_7"/>
</dbReference>
<dbReference type="Proteomes" id="UP000645217">
    <property type="component" value="Unassembled WGS sequence"/>
</dbReference>
<proteinExistence type="predicted"/>
<dbReference type="Pfam" id="PF25673">
    <property type="entry name" value="Terminase_7"/>
    <property type="match status" value="1"/>
</dbReference>
<comment type="caution">
    <text evidence="2">The sequence shown here is derived from an EMBL/GenBank/DDBJ whole genome shotgun (WGS) entry which is preliminary data.</text>
</comment>
<reference evidence="2" key="2">
    <citation type="submission" date="2020-09" db="EMBL/GenBank/DDBJ databases">
        <authorList>
            <person name="Sun Q."/>
            <person name="Ohkuma M."/>
        </authorList>
    </citation>
    <scope>NUCLEOTIDE SEQUENCE</scope>
    <source>
        <strain evidence="2">JCM 13064</strain>
    </source>
</reference>
<evidence type="ECO:0000256" key="1">
    <source>
        <dbReference type="SAM" id="MobiDB-lite"/>
    </source>
</evidence>
<evidence type="ECO:0000313" key="2">
    <source>
        <dbReference type="EMBL" id="GGK61292.1"/>
    </source>
</evidence>
<feature type="region of interest" description="Disordered" evidence="1">
    <location>
        <begin position="126"/>
        <end position="169"/>
    </location>
</feature>
<evidence type="ECO:0008006" key="4">
    <source>
        <dbReference type="Google" id="ProtNLM"/>
    </source>
</evidence>
<evidence type="ECO:0000313" key="3">
    <source>
        <dbReference type="Proteomes" id="UP000645217"/>
    </source>
</evidence>
<dbReference type="RefSeq" id="WP_189160861.1">
    <property type="nucleotide sequence ID" value="NZ_BMNT01000001.1"/>
</dbReference>
<protein>
    <recommendedName>
        <fullName evidence="4">Terminase small subunit</fullName>
    </recommendedName>
</protein>
<dbReference type="EMBL" id="BMNT01000001">
    <property type="protein sequence ID" value="GGK61292.1"/>
    <property type="molecule type" value="Genomic_DNA"/>
</dbReference>
<reference evidence="2" key="1">
    <citation type="journal article" date="2014" name="Int. J. Syst. Evol. Microbiol.">
        <title>Complete genome sequence of Corynebacterium casei LMG S-19264T (=DSM 44701T), isolated from a smear-ripened cheese.</title>
        <authorList>
            <consortium name="US DOE Joint Genome Institute (JGI-PGF)"/>
            <person name="Walter F."/>
            <person name="Albersmeier A."/>
            <person name="Kalinowski J."/>
            <person name="Ruckert C."/>
        </authorList>
    </citation>
    <scope>NUCLEOTIDE SEQUENCE</scope>
    <source>
        <strain evidence="2">JCM 13064</strain>
    </source>
</reference>
<name>A0A917QNL3_9ACTN</name>
<sequence>MAGMGPAPKDPSRRARRNKDPQPQTILRFEKAEAPELPSFAVEKDGDLIEWKWPSRTVEWWETWKSSPQAEHFSSTDWQFLLDTALIHARFWMGDLSAAAELRLRVAKHGATMEDRARLRMAFAEADERDAKRPPAQPAARQRYGDLRVLPGVDKQDDTGTDGAAAGGS</sequence>
<keyword evidence="3" id="KW-1185">Reference proteome</keyword>